<dbReference type="NCBIfam" id="TIGR01484">
    <property type="entry name" value="HAD-SF-IIB"/>
    <property type="match status" value="1"/>
</dbReference>
<dbReference type="Gene3D" id="3.40.50.1000">
    <property type="entry name" value="HAD superfamily/HAD-like"/>
    <property type="match status" value="1"/>
</dbReference>
<dbReference type="InterPro" id="IPR006379">
    <property type="entry name" value="HAD-SF_hydro_IIB"/>
</dbReference>
<dbReference type="eggNOG" id="COG0561">
    <property type="taxonomic scope" value="Bacteria"/>
</dbReference>
<dbReference type="InterPro" id="IPR023214">
    <property type="entry name" value="HAD_sf"/>
</dbReference>
<dbReference type="InterPro" id="IPR036412">
    <property type="entry name" value="HAD-like_sf"/>
</dbReference>
<dbReference type="EMBL" id="CP001991">
    <property type="protein sequence ID" value="ADE19457.1"/>
    <property type="molecule type" value="Genomic_DNA"/>
</dbReference>
<evidence type="ECO:0000313" key="1">
    <source>
        <dbReference type="EMBL" id="ADE19457.1"/>
    </source>
</evidence>
<keyword evidence="2" id="KW-1185">Reference proteome</keyword>
<dbReference type="PANTHER" id="PTHR10000:SF8">
    <property type="entry name" value="HAD SUPERFAMILY HYDROLASE-LIKE, TYPE 3"/>
    <property type="match status" value="1"/>
</dbReference>
<dbReference type="Proteomes" id="UP000001845">
    <property type="component" value="Chromosome"/>
</dbReference>
<name>D5E4N0_MYCCM</name>
<evidence type="ECO:0000313" key="2">
    <source>
        <dbReference type="Proteomes" id="UP000001845"/>
    </source>
</evidence>
<dbReference type="STRING" id="512564.MCRO_0039"/>
<dbReference type="SUPFAM" id="SSF56784">
    <property type="entry name" value="HAD-like"/>
    <property type="match status" value="1"/>
</dbReference>
<dbReference type="Gene3D" id="3.30.1240.10">
    <property type="match status" value="1"/>
</dbReference>
<dbReference type="GO" id="GO:0000287">
    <property type="term" value="F:magnesium ion binding"/>
    <property type="evidence" value="ECO:0007669"/>
    <property type="project" value="TreeGrafter"/>
</dbReference>
<gene>
    <name evidence="1" type="ordered locus">MCRO_0039</name>
</gene>
<organism evidence="1 2">
    <name type="scientific">Mycoplasma crocodyli (strain ATCC 51981 / MP145)</name>
    <dbReference type="NCBI Taxonomy" id="512564"/>
    <lineage>
        <taxon>Bacteria</taxon>
        <taxon>Bacillati</taxon>
        <taxon>Mycoplasmatota</taxon>
        <taxon>Mollicutes</taxon>
        <taxon>Mycoplasmataceae</taxon>
        <taxon>Mycoplasma</taxon>
    </lineage>
</organism>
<dbReference type="PANTHER" id="PTHR10000">
    <property type="entry name" value="PHOSPHOSERINE PHOSPHATASE"/>
    <property type="match status" value="1"/>
</dbReference>
<dbReference type="GO" id="GO:0005829">
    <property type="term" value="C:cytosol"/>
    <property type="evidence" value="ECO:0007669"/>
    <property type="project" value="TreeGrafter"/>
</dbReference>
<dbReference type="Pfam" id="PF08282">
    <property type="entry name" value="Hydrolase_3"/>
    <property type="match status" value="1"/>
</dbReference>
<sequence>MTYIGPKIFFIDLDGTLIDEKSKTLISEENLQALYELKKYSHLVVSTGRSFNDHKVQEILSKIPSEFIICSSGAHIYEDKNLIKRDFFNQRTLGFIKDYAIKNKIPFVLFSDEHEDLIVYNKFHRWVAKKFWGKRVNVEICKESKAINKVGIVKIAFLTWPFKMKKLVKKINNDFHSVNTYTANGNWVLEITDKDTNKLSASIFIANKLGINIKETIHIGDSMSDSVTVGTVGKTIAMKNADKEFKDMADIIGPKNKKAGVARIINAILKRSIL</sequence>
<proteinExistence type="predicted"/>
<dbReference type="OrthoDB" id="399923at2"/>
<reference key="2">
    <citation type="submission" date="2010-03" db="EMBL/GenBank/DDBJ databases">
        <authorList>
            <person name="Ma Z."/>
            <person name="Wang X."/>
            <person name="Liu H."/>
        </authorList>
    </citation>
    <scope>NUCLEOTIDE SEQUENCE</scope>
    <source>
        <strain>MP145</strain>
    </source>
</reference>
<dbReference type="AlphaFoldDB" id="D5E4N0"/>
<accession>D5E4N0</accession>
<protein>
    <submittedName>
        <fullName evidence="1">COF family haloacid dehalogenase(HAD)-like hydrolase</fullName>
    </submittedName>
</protein>
<keyword evidence="1" id="KW-0378">Hydrolase</keyword>
<dbReference type="HOGENOM" id="CLU_044146_1_3_14"/>
<dbReference type="RefSeq" id="WP_013054234.1">
    <property type="nucleotide sequence ID" value="NC_014014.1"/>
</dbReference>
<dbReference type="KEGG" id="mcd:MCRO_0039"/>
<reference evidence="2" key="1">
    <citation type="submission" date="2010-03" db="EMBL/GenBank/DDBJ databases">
        <title>The complete genome of Mycoplasma crocodyli MP145.</title>
        <authorList>
            <person name="Glass J.I."/>
            <person name="Durkin A.S."/>
            <person name="Hostetler J."/>
            <person name="Jackson J."/>
            <person name="Johnson J."/>
            <person name="May M.A."/>
            <person name="Paralanov V."/>
            <person name="Radune D."/>
            <person name="Szczypinski B."/>
            <person name="Brown D.R."/>
        </authorList>
    </citation>
    <scope>NUCLEOTIDE SEQUENCE [LARGE SCALE GENOMIC DNA]</scope>
    <source>
        <strain evidence="2">ATCC 51981 / MP145</strain>
    </source>
</reference>
<dbReference type="GO" id="GO:0016791">
    <property type="term" value="F:phosphatase activity"/>
    <property type="evidence" value="ECO:0007669"/>
    <property type="project" value="TreeGrafter"/>
</dbReference>
<reference evidence="1 2" key="3">
    <citation type="journal article" date="2011" name="J. Bacteriol.">
        <title>Genome sequences of Mycoplasma alligatoris A21JP2T and Mycoplasma crocodyli MP145T.</title>
        <authorList>
            <person name="Brown D.R."/>
            <person name="Farmerie W.G."/>
            <person name="May M."/>
            <person name="Benders G.A."/>
            <person name="Durkin A.S."/>
            <person name="Hlavinka K."/>
            <person name="Hostetler J."/>
            <person name="Jackson J."/>
            <person name="Johnson J."/>
            <person name="Miller R.H."/>
            <person name="Paralanov V."/>
            <person name="Radune D."/>
            <person name="Szczypinski B."/>
            <person name="Glass J.I."/>
        </authorList>
    </citation>
    <scope>NUCLEOTIDE SEQUENCE [LARGE SCALE GENOMIC DNA]</scope>
    <source>
        <strain evidence="2">ATCC 51981 / MP145</strain>
    </source>
</reference>